<dbReference type="Pfam" id="PF00005">
    <property type="entry name" value="ABC_tran"/>
    <property type="match status" value="2"/>
</dbReference>
<comment type="caution">
    <text evidence="4">The sequence shown here is derived from an EMBL/GenBank/DDBJ whole genome shotgun (WGS) entry which is preliminary data.</text>
</comment>
<dbReference type="EMBL" id="LGRX02021678">
    <property type="protein sequence ID" value="KAK3256413.1"/>
    <property type="molecule type" value="Genomic_DNA"/>
</dbReference>
<dbReference type="SMART" id="SM00382">
    <property type="entry name" value="AAA"/>
    <property type="match status" value="1"/>
</dbReference>
<organism evidence="4 5">
    <name type="scientific">Cymbomonas tetramitiformis</name>
    <dbReference type="NCBI Taxonomy" id="36881"/>
    <lineage>
        <taxon>Eukaryota</taxon>
        <taxon>Viridiplantae</taxon>
        <taxon>Chlorophyta</taxon>
        <taxon>Pyramimonadophyceae</taxon>
        <taxon>Pyramimonadales</taxon>
        <taxon>Pyramimonadaceae</taxon>
        <taxon>Cymbomonas</taxon>
    </lineage>
</organism>
<evidence type="ECO:0000313" key="5">
    <source>
        <dbReference type="Proteomes" id="UP001190700"/>
    </source>
</evidence>
<reference evidence="4 5" key="1">
    <citation type="journal article" date="2015" name="Genome Biol. Evol.">
        <title>Comparative Genomics of a Bacterivorous Green Alga Reveals Evolutionary Causalities and Consequences of Phago-Mixotrophic Mode of Nutrition.</title>
        <authorList>
            <person name="Burns J.A."/>
            <person name="Paasch A."/>
            <person name="Narechania A."/>
            <person name="Kim E."/>
        </authorList>
    </citation>
    <scope>NUCLEOTIDE SEQUENCE [LARGE SCALE GENOMIC DNA]</scope>
    <source>
        <strain evidence="4 5">PLY_AMNH</strain>
    </source>
</reference>
<dbReference type="Proteomes" id="UP001190700">
    <property type="component" value="Unassembled WGS sequence"/>
</dbReference>
<dbReference type="InterPro" id="IPR003439">
    <property type="entry name" value="ABC_transporter-like_ATP-bd"/>
</dbReference>
<dbReference type="InterPro" id="IPR051309">
    <property type="entry name" value="ABCF_ATPase"/>
</dbReference>
<dbReference type="Gene3D" id="3.40.50.300">
    <property type="entry name" value="P-loop containing nucleotide triphosphate hydrolases"/>
    <property type="match status" value="2"/>
</dbReference>
<dbReference type="InterPro" id="IPR017871">
    <property type="entry name" value="ABC_transporter-like_CS"/>
</dbReference>
<dbReference type="PROSITE" id="PS50893">
    <property type="entry name" value="ABC_TRANSPORTER_2"/>
    <property type="match status" value="1"/>
</dbReference>
<sequence>MLASPLDSPKGRSPLPAFAGSLRNKLCKVALSKLPLRHPSRHRRSIFVKAAAGAGAAKEVVFWAEGLEKSHDGQRTLFSDLTFTMSRGERLAVVGENGCGKSTLLKLVSQDETPSEGKTQLRKGIRLSSLSQDMSLDGNLAIVDAVLSGDSPPARAVRRYEKVLAEEDASPEAVQAAISEMEAQDAWGLQEQAVKILEVLNCKSTALVKDLSGGQQRRVGLAAALLSQPDLLVLDEPTNHMDVKIIEWMEQYLTQPDLTVLMVTHDRRFMERLCTRVLELDGGMGYVHAIGGEGSYARMREIQAERRAAQAHEAANARTRLRKETVWMSKQPKARSTKSRARIDQFYELTATAKKKAASDSTVQLSAQMARLGKEVLDLQDVAAKGDPAKPPVFSGFSYEFPPGDRVGIVGPNGAGKSTMLNLLVGKLAPCEGELEVGETTVFGYLTQEPPEVPSDLKLIDYMRVVADAVPLAQQGKHRPTPTLASPA</sequence>
<dbReference type="GO" id="GO:0005524">
    <property type="term" value="F:ATP binding"/>
    <property type="evidence" value="ECO:0007669"/>
    <property type="project" value="UniProtKB-KW"/>
</dbReference>
<dbReference type="InterPro" id="IPR003593">
    <property type="entry name" value="AAA+_ATPase"/>
</dbReference>
<accession>A0AAE0KPY2</accession>
<evidence type="ECO:0000256" key="1">
    <source>
        <dbReference type="ARBA" id="ARBA00022741"/>
    </source>
</evidence>
<evidence type="ECO:0000313" key="4">
    <source>
        <dbReference type="EMBL" id="KAK3256413.1"/>
    </source>
</evidence>
<dbReference type="CDD" id="cd03221">
    <property type="entry name" value="ABCF_EF-3"/>
    <property type="match status" value="1"/>
</dbReference>
<evidence type="ECO:0000256" key="2">
    <source>
        <dbReference type="ARBA" id="ARBA00022840"/>
    </source>
</evidence>
<keyword evidence="5" id="KW-1185">Reference proteome</keyword>
<dbReference type="AlphaFoldDB" id="A0AAE0KPY2"/>
<dbReference type="InterPro" id="IPR027417">
    <property type="entry name" value="P-loop_NTPase"/>
</dbReference>
<protein>
    <recommendedName>
        <fullName evidence="3">ABC transporter domain-containing protein</fullName>
    </recommendedName>
</protein>
<dbReference type="PROSITE" id="PS00211">
    <property type="entry name" value="ABC_TRANSPORTER_1"/>
    <property type="match status" value="1"/>
</dbReference>
<name>A0AAE0KPY2_9CHLO</name>
<evidence type="ECO:0000259" key="3">
    <source>
        <dbReference type="PROSITE" id="PS50893"/>
    </source>
</evidence>
<dbReference type="SUPFAM" id="SSF52540">
    <property type="entry name" value="P-loop containing nucleoside triphosphate hydrolases"/>
    <property type="match status" value="2"/>
</dbReference>
<feature type="domain" description="ABC transporter" evidence="3">
    <location>
        <begin position="62"/>
        <end position="307"/>
    </location>
</feature>
<dbReference type="PANTHER" id="PTHR42855:SF1">
    <property type="entry name" value="ABC TRANSPORTER DOMAIN-CONTAINING PROTEIN"/>
    <property type="match status" value="1"/>
</dbReference>
<proteinExistence type="predicted"/>
<gene>
    <name evidence="4" type="ORF">CYMTET_34450</name>
</gene>
<keyword evidence="2" id="KW-0067">ATP-binding</keyword>
<dbReference type="PANTHER" id="PTHR42855">
    <property type="entry name" value="ABC TRANSPORTER ATP-BINDING SUBUNIT"/>
    <property type="match status" value="1"/>
</dbReference>
<dbReference type="FunFam" id="3.40.50.300:FF:000011">
    <property type="entry name" value="Putative ABC transporter ATP-binding component"/>
    <property type="match status" value="1"/>
</dbReference>
<keyword evidence="1" id="KW-0547">Nucleotide-binding</keyword>
<dbReference type="GO" id="GO:0016887">
    <property type="term" value="F:ATP hydrolysis activity"/>
    <property type="evidence" value="ECO:0007669"/>
    <property type="project" value="InterPro"/>
</dbReference>